<accession>A0A8W7Q377</accession>
<name>A0A8W7Q377_ANOCL</name>
<reference evidence="1" key="1">
    <citation type="submission" date="2022-08" db="UniProtKB">
        <authorList>
            <consortium name="EnsemblMetazoa"/>
        </authorList>
    </citation>
    <scope>IDENTIFICATION</scope>
</reference>
<organism evidence="1">
    <name type="scientific">Anopheles coluzzii</name>
    <name type="common">African malaria mosquito</name>
    <dbReference type="NCBI Taxonomy" id="1518534"/>
    <lineage>
        <taxon>Eukaryota</taxon>
        <taxon>Metazoa</taxon>
        <taxon>Ecdysozoa</taxon>
        <taxon>Arthropoda</taxon>
        <taxon>Hexapoda</taxon>
        <taxon>Insecta</taxon>
        <taxon>Pterygota</taxon>
        <taxon>Neoptera</taxon>
        <taxon>Endopterygota</taxon>
        <taxon>Diptera</taxon>
        <taxon>Nematocera</taxon>
        <taxon>Culicoidea</taxon>
        <taxon>Culicidae</taxon>
        <taxon>Anophelinae</taxon>
        <taxon>Anopheles</taxon>
    </lineage>
</organism>
<sequence>MPTDIRSPSRYWITAQPGPFTGNSGTSMFRQQLHSYAVQRQYRLIRLESSMLTTDASLTVSCGTTFDSSSTSFTTSGLATSSSISFVSVLSGTASLPASCCVSEPETSSYVSTTAFCFCWPSALLPGMSIFLYPIRNKRSAMHSKTFIFDGTDFERWKAWMTLHLASQGMLQCIQHEPEALLERYVLAADRWIELDMQQMVLHAFRLLDLKCTNVLIQNMAVSQCAKFNHRQTACQIWKALTRQYDDDAL</sequence>
<dbReference type="EnsemblMetazoa" id="ACOM042117-RA">
    <property type="protein sequence ID" value="ACOM042117-PA.1"/>
    <property type="gene ID" value="ACOM042117"/>
</dbReference>
<proteinExistence type="predicted"/>
<evidence type="ECO:0000313" key="1">
    <source>
        <dbReference type="EnsemblMetazoa" id="ACOM042117-PA.1"/>
    </source>
</evidence>
<dbReference type="Proteomes" id="UP000075882">
    <property type="component" value="Unassembled WGS sequence"/>
</dbReference>
<protein>
    <submittedName>
        <fullName evidence="1">Uncharacterized protein</fullName>
    </submittedName>
</protein>
<dbReference type="AlphaFoldDB" id="A0A8W7Q377"/>